<dbReference type="Proteomes" id="UP000255316">
    <property type="component" value="Unassembled WGS sequence"/>
</dbReference>
<evidence type="ECO:0000313" key="3">
    <source>
        <dbReference type="EMBL" id="STX34489.1"/>
    </source>
</evidence>
<evidence type="ECO:0000313" key="2">
    <source>
        <dbReference type="EMBL" id="KTC83552.1"/>
    </source>
</evidence>
<reference evidence="2 4" key="1">
    <citation type="submission" date="2015-11" db="EMBL/GenBank/DDBJ databases">
        <title>Genomic analysis of 38 Legionella species identifies large and diverse effector repertoires.</title>
        <authorList>
            <person name="Burstein D."/>
            <person name="Amaro F."/>
            <person name="Zusman T."/>
            <person name="Lifshitz Z."/>
            <person name="Cohen O."/>
            <person name="Gilbert J.A."/>
            <person name="Pupko T."/>
            <person name="Shuman H.A."/>
            <person name="Segal G."/>
        </authorList>
    </citation>
    <scope>NUCLEOTIDE SEQUENCE [LARGE SCALE GENOMIC DNA]</scope>
    <source>
        <strain evidence="2 4">CDC#72-OH-14</strain>
    </source>
</reference>
<evidence type="ECO:0000259" key="1">
    <source>
        <dbReference type="PROSITE" id="PS50104"/>
    </source>
</evidence>
<dbReference type="AlphaFoldDB" id="A0A378IH09"/>
<dbReference type="EMBL" id="LNXX01000042">
    <property type="protein sequence ID" value="KTC83552.1"/>
    <property type="molecule type" value="Genomic_DNA"/>
</dbReference>
<proteinExistence type="predicted"/>
<dbReference type="SUPFAM" id="SSF52200">
    <property type="entry name" value="Toll/Interleukin receptor TIR domain"/>
    <property type="match status" value="1"/>
</dbReference>
<dbReference type="STRING" id="28085.Lcin_2239"/>
<dbReference type="InterPro" id="IPR035897">
    <property type="entry name" value="Toll_tir_struct_dom_sf"/>
</dbReference>
<dbReference type="EMBL" id="UGNX01000001">
    <property type="protein sequence ID" value="STX34489.1"/>
    <property type="molecule type" value="Genomic_DNA"/>
</dbReference>
<organism evidence="3 5">
    <name type="scientific">Legionella cincinnatiensis</name>
    <dbReference type="NCBI Taxonomy" id="28085"/>
    <lineage>
        <taxon>Bacteria</taxon>
        <taxon>Pseudomonadati</taxon>
        <taxon>Pseudomonadota</taxon>
        <taxon>Gammaproteobacteria</taxon>
        <taxon>Legionellales</taxon>
        <taxon>Legionellaceae</taxon>
        <taxon>Legionella</taxon>
    </lineage>
</organism>
<accession>A0A378IH09</accession>
<name>A0A378IH09_9GAMM</name>
<reference evidence="3 5" key="2">
    <citation type="submission" date="2018-06" db="EMBL/GenBank/DDBJ databases">
        <authorList>
            <consortium name="Pathogen Informatics"/>
            <person name="Doyle S."/>
        </authorList>
    </citation>
    <scope>NUCLEOTIDE SEQUENCE [LARGE SCALE GENOMIC DNA]</scope>
    <source>
        <strain evidence="3 5">NCTC12438</strain>
    </source>
</reference>
<feature type="domain" description="TIR" evidence="1">
    <location>
        <begin position="167"/>
        <end position="330"/>
    </location>
</feature>
<keyword evidence="4" id="KW-1185">Reference proteome</keyword>
<dbReference type="InterPro" id="IPR000157">
    <property type="entry name" value="TIR_dom"/>
</dbReference>
<sequence>MAKLEQLLAKTEINLEQLDSLIQPFKTSNSDSQYLLEVVESLIRNHKRLVKQSSSTTNIKLMVRDVEFSLRQGALLHNYLSDSNQHFLENMRSCDQAITLLTDLEKKYNKILHLLKRDKGKEESNSLQPKPSTAWTTQGILSDELLYPLFQQTLYNVRNIALKTECLPPKVFISYAWPLPEHKNENWVKYYIKQLVEDLKSAGVMVYLDEADSRYGYPLQDHINRIKESDTVILIGTPSLKAKYETPANFHMVNDEFTEIIHQSKRLKIIPLLLEGTYESSFPRAITRNRSIEDWSNGDYINHFMLLLQHLYRLPNHLYEPIWRPVLKAYIKNNEEYLLLQTQSTVINSTTLKQSNNLPRWGLFNFLASTPVTEEQAPYLNYTG</sequence>
<gene>
    <name evidence="2" type="ORF">Lcin_2239</name>
    <name evidence="3" type="ORF">NCTC12438_01088</name>
</gene>
<dbReference type="OrthoDB" id="5149141at2"/>
<dbReference type="Proteomes" id="UP000054854">
    <property type="component" value="Unassembled WGS sequence"/>
</dbReference>
<dbReference type="PROSITE" id="PS50104">
    <property type="entry name" value="TIR"/>
    <property type="match status" value="1"/>
</dbReference>
<evidence type="ECO:0000313" key="5">
    <source>
        <dbReference type="Proteomes" id="UP000255316"/>
    </source>
</evidence>
<dbReference type="Gene3D" id="3.40.50.10140">
    <property type="entry name" value="Toll/interleukin-1 receptor homology (TIR) domain"/>
    <property type="match status" value="1"/>
</dbReference>
<protein>
    <recommendedName>
        <fullName evidence="1">TIR domain-containing protein</fullName>
    </recommendedName>
</protein>
<dbReference type="GO" id="GO:0007165">
    <property type="term" value="P:signal transduction"/>
    <property type="evidence" value="ECO:0007669"/>
    <property type="project" value="InterPro"/>
</dbReference>
<evidence type="ECO:0000313" key="4">
    <source>
        <dbReference type="Proteomes" id="UP000054854"/>
    </source>
</evidence>
<dbReference type="Pfam" id="PF13676">
    <property type="entry name" value="TIR_2"/>
    <property type="match status" value="1"/>
</dbReference>
<dbReference type="RefSeq" id="WP_058465385.1">
    <property type="nucleotide sequence ID" value="NZ_CAAAHQ010000022.1"/>
</dbReference>